<reference evidence="10 11" key="2">
    <citation type="journal article" date="2014" name="PLoS ONE">
        <title>Evolution of mitochondria reconstructed from the energy metabolism of living bacteria.</title>
        <authorList>
            <person name="Degli Esposti M."/>
            <person name="Chouaia B."/>
            <person name="Comandatore F."/>
            <person name="Crotti E."/>
            <person name="Sassera D."/>
            <person name="Lievens P.M."/>
            <person name="Daffonchio D."/>
            <person name="Bandi C."/>
        </authorList>
    </citation>
    <scope>NUCLEOTIDE SEQUENCE [LARGE SCALE GENOMIC DNA]</scope>
    <source>
        <strain evidence="10 11">SF2.1</strain>
    </source>
</reference>
<keyword evidence="4 10" id="KW-0808">Transferase</keyword>
<evidence type="ECO:0000256" key="2">
    <source>
        <dbReference type="ARBA" id="ARBA00012616"/>
    </source>
</evidence>
<dbReference type="Pfam" id="PF08669">
    <property type="entry name" value="GCV_T_C"/>
    <property type="match status" value="1"/>
</dbReference>
<dbReference type="InterPro" id="IPR013977">
    <property type="entry name" value="GcvT_C"/>
</dbReference>
<comment type="similarity">
    <text evidence="1">Belongs to the GcvT family.</text>
</comment>
<dbReference type="NCBIfam" id="NF010093">
    <property type="entry name" value="PRK13579.1"/>
    <property type="match status" value="1"/>
</dbReference>
<evidence type="ECO:0000256" key="5">
    <source>
        <dbReference type="ARBA" id="ARBA00031395"/>
    </source>
</evidence>
<dbReference type="GO" id="GO:0008168">
    <property type="term" value="F:methyltransferase activity"/>
    <property type="evidence" value="ECO:0007669"/>
    <property type="project" value="UniProtKB-KW"/>
</dbReference>
<reference evidence="10 11" key="1">
    <citation type="journal article" date="2014" name="Genome Biol. Evol.">
        <title>Acetic acid bacteria genomes reveal functional traits for adaptation to life in insect guts.</title>
        <authorList>
            <person name="Chouaia B."/>
            <person name="Gaiarsa S."/>
            <person name="Crotti E."/>
            <person name="Comandatore F."/>
            <person name="Degli Esposti M."/>
            <person name="Ricci I."/>
            <person name="Alma A."/>
            <person name="Favia G."/>
            <person name="Bandi C."/>
            <person name="Daffonchio D."/>
        </authorList>
    </citation>
    <scope>NUCLEOTIDE SEQUENCE [LARGE SCALE GENOMIC DNA]</scope>
    <source>
        <strain evidence="10 11">SF2.1</strain>
    </source>
</reference>
<feature type="binding site" evidence="7">
    <location>
        <position position="201"/>
    </location>
    <ligand>
        <name>substrate</name>
    </ligand>
</feature>
<evidence type="ECO:0000313" key="11">
    <source>
        <dbReference type="Proteomes" id="UP000027583"/>
    </source>
</evidence>
<dbReference type="EMBL" id="CBLX010000004">
    <property type="protein sequence ID" value="CDG38572.1"/>
    <property type="molecule type" value="Genomic_DNA"/>
</dbReference>
<comment type="catalytic activity">
    <reaction evidence="6">
        <text>N(6)-[(R)-S(8)-aminomethyldihydrolipoyl]-L-lysyl-[protein] + (6S)-5,6,7,8-tetrahydrofolate = N(6)-[(R)-dihydrolipoyl]-L-lysyl-[protein] + (6R)-5,10-methylene-5,6,7,8-tetrahydrofolate + NH4(+)</text>
        <dbReference type="Rhea" id="RHEA:16945"/>
        <dbReference type="Rhea" id="RHEA-COMP:10475"/>
        <dbReference type="Rhea" id="RHEA-COMP:10492"/>
        <dbReference type="ChEBI" id="CHEBI:15636"/>
        <dbReference type="ChEBI" id="CHEBI:28938"/>
        <dbReference type="ChEBI" id="CHEBI:57453"/>
        <dbReference type="ChEBI" id="CHEBI:83100"/>
        <dbReference type="ChEBI" id="CHEBI:83143"/>
        <dbReference type="EC" id="2.1.2.10"/>
    </reaction>
</comment>
<evidence type="ECO:0000256" key="3">
    <source>
        <dbReference type="ARBA" id="ARBA00022576"/>
    </source>
</evidence>
<dbReference type="PANTHER" id="PTHR43757:SF2">
    <property type="entry name" value="AMINOMETHYLTRANSFERASE, MITOCHONDRIAL"/>
    <property type="match status" value="1"/>
</dbReference>
<dbReference type="NCBIfam" id="NF001567">
    <property type="entry name" value="PRK00389.1"/>
    <property type="match status" value="1"/>
</dbReference>
<evidence type="ECO:0000256" key="6">
    <source>
        <dbReference type="ARBA" id="ARBA00047665"/>
    </source>
</evidence>
<dbReference type="SUPFAM" id="SSF101790">
    <property type="entry name" value="Aminomethyltransferase beta-barrel domain"/>
    <property type="match status" value="1"/>
</dbReference>
<dbReference type="InterPro" id="IPR028896">
    <property type="entry name" value="GcvT/YgfZ/DmdA"/>
</dbReference>
<feature type="domain" description="Aminomethyltransferase C-terminal" evidence="9">
    <location>
        <begin position="293"/>
        <end position="371"/>
    </location>
</feature>
<name>A0A060QIG4_9PROT</name>
<proteinExistence type="inferred from homology"/>
<evidence type="ECO:0000259" key="9">
    <source>
        <dbReference type="Pfam" id="PF08669"/>
    </source>
</evidence>
<dbReference type="Gene3D" id="4.10.1250.10">
    <property type="entry name" value="Aminomethyltransferase fragment"/>
    <property type="match status" value="1"/>
</dbReference>
<dbReference type="Gene3D" id="3.30.1360.120">
    <property type="entry name" value="Probable tRNA modification gtpase trme, domain 1"/>
    <property type="match status" value="1"/>
</dbReference>
<dbReference type="EC" id="2.1.2.10" evidence="2"/>
<dbReference type="PANTHER" id="PTHR43757">
    <property type="entry name" value="AMINOMETHYLTRANSFERASE"/>
    <property type="match status" value="1"/>
</dbReference>
<dbReference type="InterPro" id="IPR006223">
    <property type="entry name" value="GcvT"/>
</dbReference>
<dbReference type="Proteomes" id="UP000027583">
    <property type="component" value="Unassembled WGS sequence"/>
</dbReference>
<accession>A0A060QIG4</accession>
<dbReference type="InterPro" id="IPR006222">
    <property type="entry name" value="GCVT_N"/>
</dbReference>
<dbReference type="InterPro" id="IPR027266">
    <property type="entry name" value="TrmE/GcvT-like"/>
</dbReference>
<dbReference type="GO" id="GO:0032259">
    <property type="term" value="P:methylation"/>
    <property type="evidence" value="ECO:0007669"/>
    <property type="project" value="UniProtKB-KW"/>
</dbReference>
<sequence length="377" mass="39944">MSDALCFTPLNDLHIELGARMVPFAGYSMPLQYPAGLMAEHLHTRKSAGLFDVSHMGQLRITPKQGTLHDAALALESLIPVDLAGLGANRQRYGFLTNDAGGIRDDLMVANMGDWLFVVVNASCKAADTALMEAALGDRVVIEKLDDRALLALQGPEAVNVLQDLCPEAAEMRFMDAIEADIDGVACTLTRSGYTGEDGYEIGIPAEHAEQIARALLADERVLPIGLGARDSLRLESGLCLYGNDLDETTTPVEAALGWAMQKARREGGARAGGYPGADIIMKQAREGVSRLRVGLAAEGRAPVRAGTELFADEAGTQKVGVVTSGAFGPSINAPVAMGYVETAHASLGTTLYGALRGKFVPVQVRALPFVPPGFKR</sequence>
<dbReference type="RefSeq" id="WP_023977827.1">
    <property type="nucleotide sequence ID" value="NZ_CBLX010000004.1"/>
</dbReference>
<evidence type="ECO:0000256" key="7">
    <source>
        <dbReference type="PIRSR" id="PIRSR006487-1"/>
    </source>
</evidence>
<evidence type="ECO:0000256" key="1">
    <source>
        <dbReference type="ARBA" id="ARBA00008609"/>
    </source>
</evidence>
<dbReference type="GO" id="GO:0004047">
    <property type="term" value="F:aminomethyltransferase activity"/>
    <property type="evidence" value="ECO:0007669"/>
    <property type="project" value="UniProtKB-EC"/>
</dbReference>
<dbReference type="Gene3D" id="3.30.70.1400">
    <property type="entry name" value="Aminomethyltransferase beta-barrel domains"/>
    <property type="match status" value="1"/>
</dbReference>
<dbReference type="Pfam" id="PF01571">
    <property type="entry name" value="GCV_T"/>
    <property type="match status" value="1"/>
</dbReference>
<keyword evidence="3" id="KW-0032">Aminotransferase</keyword>
<dbReference type="GO" id="GO:0006546">
    <property type="term" value="P:glycine catabolic process"/>
    <property type="evidence" value="ECO:0007669"/>
    <property type="project" value="InterPro"/>
</dbReference>
<feature type="domain" description="GCVT N-terminal" evidence="8">
    <location>
        <begin position="11"/>
        <end position="263"/>
    </location>
</feature>
<protein>
    <recommendedName>
        <fullName evidence="2">aminomethyltransferase</fullName>
        <ecNumber evidence="2">2.1.2.10</ecNumber>
    </recommendedName>
    <alternativeName>
        <fullName evidence="5">Glycine cleavage system T protein</fullName>
    </alternativeName>
</protein>
<dbReference type="SUPFAM" id="SSF103025">
    <property type="entry name" value="Folate-binding domain"/>
    <property type="match status" value="1"/>
</dbReference>
<dbReference type="Gene3D" id="2.40.30.110">
    <property type="entry name" value="Aminomethyltransferase beta-barrel domains"/>
    <property type="match status" value="1"/>
</dbReference>
<dbReference type="AlphaFoldDB" id="A0A060QIG4"/>
<organism evidence="10 11">
    <name type="scientific">Asaia bogorensis</name>
    <dbReference type="NCBI Taxonomy" id="91915"/>
    <lineage>
        <taxon>Bacteria</taxon>
        <taxon>Pseudomonadati</taxon>
        <taxon>Pseudomonadota</taxon>
        <taxon>Alphaproteobacteria</taxon>
        <taxon>Acetobacterales</taxon>
        <taxon>Acetobacteraceae</taxon>
        <taxon>Asaia</taxon>
    </lineage>
</organism>
<comment type="caution">
    <text evidence="10">The sequence shown here is derived from an EMBL/GenBank/DDBJ whole genome shotgun (WGS) entry which is preliminary data.</text>
</comment>
<dbReference type="eggNOG" id="COG0404">
    <property type="taxonomic scope" value="Bacteria"/>
</dbReference>
<evidence type="ECO:0000313" key="10">
    <source>
        <dbReference type="EMBL" id="CDG38572.1"/>
    </source>
</evidence>
<dbReference type="NCBIfam" id="TIGR00528">
    <property type="entry name" value="gcvT"/>
    <property type="match status" value="1"/>
</dbReference>
<dbReference type="GO" id="GO:0005960">
    <property type="term" value="C:glycine cleavage complex"/>
    <property type="evidence" value="ECO:0007669"/>
    <property type="project" value="InterPro"/>
</dbReference>
<dbReference type="GO" id="GO:0008483">
    <property type="term" value="F:transaminase activity"/>
    <property type="evidence" value="ECO:0007669"/>
    <property type="project" value="UniProtKB-KW"/>
</dbReference>
<gene>
    <name evidence="10" type="ORF">ASAP_0527</name>
</gene>
<evidence type="ECO:0000256" key="4">
    <source>
        <dbReference type="ARBA" id="ARBA00022679"/>
    </source>
</evidence>
<dbReference type="PIRSF" id="PIRSF006487">
    <property type="entry name" value="GcvT"/>
    <property type="match status" value="1"/>
</dbReference>
<dbReference type="InterPro" id="IPR029043">
    <property type="entry name" value="GcvT/YgfZ_C"/>
</dbReference>
<evidence type="ECO:0000259" key="8">
    <source>
        <dbReference type="Pfam" id="PF01571"/>
    </source>
</evidence>